<reference evidence="5" key="1">
    <citation type="submission" date="2018-05" db="EMBL/GenBank/DDBJ databases">
        <title>Luteimonas pekinense sp. nov., isolated from human Meibomian gland secretions, Beijing, China.</title>
        <authorList>
            <person name="Wen T."/>
            <person name="Bai H."/>
            <person name="Lv H."/>
        </authorList>
    </citation>
    <scope>NUCLEOTIDE SEQUENCE [LARGE SCALE GENOMIC DNA]</scope>
    <source>
        <strain evidence="5">83-4</strain>
    </source>
</reference>
<feature type="transmembrane region" description="Helical" evidence="2">
    <location>
        <begin position="525"/>
        <end position="543"/>
    </location>
</feature>
<organism evidence="4 5">
    <name type="scientific">Solilutibacter oculi</name>
    <dbReference type="NCBI Taxonomy" id="2698682"/>
    <lineage>
        <taxon>Bacteria</taxon>
        <taxon>Pseudomonadati</taxon>
        <taxon>Pseudomonadota</taxon>
        <taxon>Gammaproteobacteria</taxon>
        <taxon>Lysobacterales</taxon>
        <taxon>Lysobacteraceae</taxon>
        <taxon>Solilutibacter</taxon>
    </lineage>
</organism>
<feature type="compositionally biased region" description="Basic and acidic residues" evidence="1">
    <location>
        <begin position="745"/>
        <end position="760"/>
    </location>
</feature>
<keyword evidence="2" id="KW-1133">Transmembrane helix</keyword>
<dbReference type="InterPro" id="IPR014782">
    <property type="entry name" value="Peptidase_M1_dom"/>
</dbReference>
<feature type="transmembrane region" description="Helical" evidence="2">
    <location>
        <begin position="176"/>
        <end position="195"/>
    </location>
</feature>
<gene>
    <name evidence="4" type="ORF">DCD74_06555</name>
</gene>
<proteinExistence type="predicted"/>
<feature type="transmembrane region" description="Helical" evidence="2">
    <location>
        <begin position="101"/>
        <end position="126"/>
    </location>
</feature>
<dbReference type="GO" id="GO:0008270">
    <property type="term" value="F:zinc ion binding"/>
    <property type="evidence" value="ECO:0007669"/>
    <property type="project" value="InterPro"/>
</dbReference>
<feature type="transmembrane region" description="Helical" evidence="2">
    <location>
        <begin position="146"/>
        <end position="169"/>
    </location>
</feature>
<dbReference type="InterPro" id="IPR027268">
    <property type="entry name" value="Peptidase_M4/M1_CTD_sf"/>
</dbReference>
<feature type="domain" description="Peptidase M1 membrane alanine aminopeptidase" evidence="3">
    <location>
        <begin position="862"/>
        <end position="1054"/>
    </location>
</feature>
<feature type="transmembrane region" description="Helical" evidence="2">
    <location>
        <begin position="321"/>
        <end position="341"/>
    </location>
</feature>
<dbReference type="RefSeq" id="WP_112926611.1">
    <property type="nucleotide sequence ID" value="NZ_CP029556.1"/>
</dbReference>
<name>A0A344J5T8_9GAMM</name>
<evidence type="ECO:0000256" key="1">
    <source>
        <dbReference type="SAM" id="MobiDB-lite"/>
    </source>
</evidence>
<sequence>MIFEIFRFELREQLKSPLFWLVAGLFALLGFALMSSEAIMLSGGIGNIHKNAPTVVATATVVMTLVGLLLITMFVSGALLRDFEQNTAELYFASPVKPRQYLAGRLMAALLASFGIYLLMALAMYIAQFMPWIDPAQLGAKSIAPYLWSLAVIVLPNLLFTGALLALLAVTTRSILWVYIGVLGFITLWGVSQTLSAKLDNAWLVSLIEPLGARALSRTVRYWSSSERNSLLPPLSGYLLGNRVLWLCISAMLLAAVFALFRTERSGSGRGWFTRKRAHVPMAALPPRPLPRVQPVFDGASALRQLWRQLRFDVSGVMKGVPLIVMLLFGLVNFIGSSTAMQSMYGTPIHPVSSQMAELLQGSYSFLLIIVVLFYAGELVFKERQAHMQDVTDAMPVPNWLPMLSKLLALVAVILLFQAIGMVVGWGVQLAHGHTALEPLTWLKILLAGSVPFLLMGGLAFAAQVITNNKFAGYCVIVLVLIAQAAMGALDLSHNLYNFGSWPNAPWSDMNGFGHFLRGQLAFQGYWFAFTVAIVLVAAAFWVRGLGGSWHERVRTAGERMRGPLGFATAAAFALFAGIGGWLFWNTNVLNDYRSPDDRLDLQARYEREYKQYEGLPQPKVLAVSNDVDLHPETQSMTTDGRWRIVNPHAVPISEIHVQMNDLPDLASIDFGGQVLAKEDMPLGYRIYKLDTPMQPGEQREMRFRVDYHPRGITNGTAQTRLVENGSFFNNMLYPQFGYDPGGELGDRNERRKRGLGEPRRMPKLEDVSARARNYVTDNADWIDFATTICTAPDQVALAPGYLRREFRKDGRRCFSYEMDQPMLDFYAYLSGRWQVKRGMYRDIPIEVYYDPRHAYNVDRMIDAVKKSLAYYEANFGPYQHKQARIIEFPGYASFAQAFANTIPYSESVGFIADIRDPDEVDYVFYITAHEIAHQWWAHEVIAADSQGATVLSESLAQYSALMVMEKEYGRQHMRQFLKYELDRYLAARGSERNEELPLYRVENQQYIHYQKGSLVFYRLRDEMGEDALNRAIRRFLDKHKYPKPPYPTTLDFLAELRAEAKPAQQQLITDLFEKISFYDNRVVEATAKKRADGKYDVTLRLHADKRYADGQGKETPGKLDDWIEIGVFAHGKSGTDRDQRVLYLQRQHITTANPVITVTVDALPDEAGFDPYNKLIDRVSSDNRKKITLQ</sequence>
<keyword evidence="2" id="KW-0472">Membrane</keyword>
<protein>
    <recommendedName>
        <fullName evidence="3">Peptidase M1 membrane alanine aminopeptidase domain-containing protein</fullName>
    </recommendedName>
</protein>
<dbReference type="PANTHER" id="PTHR43471:SF12">
    <property type="entry name" value="HYPOTHETICAL MEMBRANE PROTEIN, CONSERVED"/>
    <property type="match status" value="1"/>
</dbReference>
<feature type="transmembrane region" description="Helical" evidence="2">
    <location>
        <begin position="471"/>
        <end position="490"/>
    </location>
</feature>
<feature type="transmembrane region" description="Helical" evidence="2">
    <location>
        <begin position="17"/>
        <end position="35"/>
    </location>
</feature>
<dbReference type="PANTHER" id="PTHR43471">
    <property type="entry name" value="ABC TRANSPORTER PERMEASE"/>
    <property type="match status" value="1"/>
</dbReference>
<dbReference type="Gene3D" id="1.10.390.10">
    <property type="entry name" value="Neutral Protease Domain 2"/>
    <property type="match status" value="1"/>
</dbReference>
<feature type="region of interest" description="Disordered" evidence="1">
    <location>
        <begin position="740"/>
        <end position="760"/>
    </location>
</feature>
<accession>A0A344J5T8</accession>
<evidence type="ECO:0000256" key="2">
    <source>
        <dbReference type="SAM" id="Phobius"/>
    </source>
</evidence>
<feature type="transmembrane region" description="Helical" evidence="2">
    <location>
        <begin position="407"/>
        <end position="428"/>
    </location>
</feature>
<dbReference type="GO" id="GO:0008237">
    <property type="term" value="F:metallopeptidase activity"/>
    <property type="evidence" value="ECO:0007669"/>
    <property type="project" value="InterPro"/>
</dbReference>
<feature type="transmembrane region" description="Helical" evidence="2">
    <location>
        <begin position="244"/>
        <end position="261"/>
    </location>
</feature>
<feature type="transmembrane region" description="Helical" evidence="2">
    <location>
        <begin position="564"/>
        <end position="585"/>
    </location>
</feature>
<dbReference type="SUPFAM" id="SSF55486">
    <property type="entry name" value="Metalloproteases ('zincins'), catalytic domain"/>
    <property type="match status" value="1"/>
</dbReference>
<dbReference type="KEGG" id="lue:DCD74_06555"/>
<feature type="transmembrane region" description="Helical" evidence="2">
    <location>
        <begin position="440"/>
        <end position="462"/>
    </location>
</feature>
<feature type="transmembrane region" description="Helical" evidence="2">
    <location>
        <begin position="361"/>
        <end position="381"/>
    </location>
</feature>
<evidence type="ECO:0000313" key="5">
    <source>
        <dbReference type="Proteomes" id="UP000251842"/>
    </source>
</evidence>
<dbReference type="Pfam" id="PF01433">
    <property type="entry name" value="Peptidase_M1"/>
    <property type="match status" value="1"/>
</dbReference>
<evidence type="ECO:0000259" key="3">
    <source>
        <dbReference type="Pfam" id="PF01433"/>
    </source>
</evidence>
<dbReference type="EMBL" id="CP029556">
    <property type="protein sequence ID" value="AXA84398.1"/>
    <property type="molecule type" value="Genomic_DNA"/>
</dbReference>
<keyword evidence="5" id="KW-1185">Reference proteome</keyword>
<dbReference type="OrthoDB" id="100605at2"/>
<keyword evidence="2" id="KW-0812">Transmembrane</keyword>
<dbReference type="AlphaFoldDB" id="A0A344J5T8"/>
<dbReference type="Proteomes" id="UP000251842">
    <property type="component" value="Chromosome"/>
</dbReference>
<feature type="transmembrane region" description="Helical" evidence="2">
    <location>
        <begin position="55"/>
        <end position="80"/>
    </location>
</feature>
<evidence type="ECO:0000313" key="4">
    <source>
        <dbReference type="EMBL" id="AXA84398.1"/>
    </source>
</evidence>